<proteinExistence type="predicted"/>
<evidence type="ECO:0000313" key="1">
    <source>
        <dbReference type="EMBL" id="GBP63933.1"/>
    </source>
</evidence>
<organism evidence="1 2">
    <name type="scientific">Eumeta variegata</name>
    <name type="common">Bagworm moth</name>
    <name type="synonym">Eumeta japonica</name>
    <dbReference type="NCBI Taxonomy" id="151549"/>
    <lineage>
        <taxon>Eukaryota</taxon>
        <taxon>Metazoa</taxon>
        <taxon>Ecdysozoa</taxon>
        <taxon>Arthropoda</taxon>
        <taxon>Hexapoda</taxon>
        <taxon>Insecta</taxon>
        <taxon>Pterygota</taxon>
        <taxon>Neoptera</taxon>
        <taxon>Endopterygota</taxon>
        <taxon>Lepidoptera</taxon>
        <taxon>Glossata</taxon>
        <taxon>Ditrysia</taxon>
        <taxon>Tineoidea</taxon>
        <taxon>Psychidae</taxon>
        <taxon>Oiketicinae</taxon>
        <taxon>Eumeta</taxon>
    </lineage>
</organism>
<dbReference type="Proteomes" id="UP000299102">
    <property type="component" value="Unassembled WGS sequence"/>
</dbReference>
<dbReference type="EMBL" id="BGZK01000883">
    <property type="protein sequence ID" value="GBP63933.1"/>
    <property type="molecule type" value="Genomic_DNA"/>
</dbReference>
<sequence>MPVSSILDFDPAPLLYPTPRHDHDPNFDSTPDFVLGLIVDFHPGVDFQIYFSSCGFVDKHKGQAGSRVSFGLHTVCMFQKQRFNPDHERFDRRDLNLDEIKSNTQCLEEHAKLSVTDVLTSSMVKVITSV</sequence>
<gene>
    <name evidence="1" type="ORF">EVAR_40184_1</name>
</gene>
<reference evidence="1 2" key="1">
    <citation type="journal article" date="2019" name="Commun. Biol.">
        <title>The bagworm genome reveals a unique fibroin gene that provides high tensile strength.</title>
        <authorList>
            <person name="Kono N."/>
            <person name="Nakamura H."/>
            <person name="Ohtoshi R."/>
            <person name="Tomita M."/>
            <person name="Numata K."/>
            <person name="Arakawa K."/>
        </authorList>
    </citation>
    <scope>NUCLEOTIDE SEQUENCE [LARGE SCALE GENOMIC DNA]</scope>
</reference>
<name>A0A4C1XLB0_EUMVA</name>
<dbReference type="AlphaFoldDB" id="A0A4C1XLB0"/>
<keyword evidence="2" id="KW-1185">Reference proteome</keyword>
<protein>
    <submittedName>
        <fullName evidence="1">Uncharacterized protein</fullName>
    </submittedName>
</protein>
<comment type="caution">
    <text evidence="1">The sequence shown here is derived from an EMBL/GenBank/DDBJ whole genome shotgun (WGS) entry which is preliminary data.</text>
</comment>
<accession>A0A4C1XLB0</accession>
<evidence type="ECO:0000313" key="2">
    <source>
        <dbReference type="Proteomes" id="UP000299102"/>
    </source>
</evidence>